<evidence type="ECO:0000313" key="2">
    <source>
        <dbReference type="Proteomes" id="UP000035740"/>
    </source>
</evidence>
<proteinExistence type="predicted"/>
<protein>
    <submittedName>
        <fullName evidence="1">Uncharacterized protein</fullName>
    </submittedName>
</protein>
<reference evidence="1 2" key="1">
    <citation type="journal article" date="2014" name="Nature">
        <title>The genome of the recently domesticated crop plant sugar beet (Beta vulgaris).</title>
        <authorList>
            <person name="Dohm J.C."/>
            <person name="Minoche A.E."/>
            <person name="Holtgrawe D."/>
            <person name="Capella-Gutierrez S."/>
            <person name="Zakrzewski F."/>
            <person name="Tafer H."/>
            <person name="Rupp O."/>
            <person name="Sorensen T.R."/>
            <person name="Stracke R."/>
            <person name="Reinhardt R."/>
            <person name="Goesmann A."/>
            <person name="Kraft T."/>
            <person name="Schulz B."/>
            <person name="Stadler P.F."/>
            <person name="Schmidt T."/>
            <person name="Gabaldon T."/>
            <person name="Lehrach H."/>
            <person name="Weisshaar B."/>
            <person name="Himmelbauer H."/>
        </authorList>
    </citation>
    <scope>NUCLEOTIDE SEQUENCE [LARGE SCALE GENOMIC DNA]</scope>
    <source>
        <tissue evidence="1">Taproot</tissue>
    </source>
</reference>
<dbReference type="EMBL" id="KQ129805">
    <property type="protein sequence ID" value="KMS64513.1"/>
    <property type="molecule type" value="Genomic_DNA"/>
</dbReference>
<dbReference type="Gramene" id="KMS64513">
    <property type="protein sequence ID" value="KMS64513"/>
    <property type="gene ID" value="BVRB_019510"/>
</dbReference>
<dbReference type="AlphaFoldDB" id="A0A0J7YN31"/>
<gene>
    <name evidence="1" type="ORF">BVRB_019510</name>
</gene>
<feature type="non-terminal residue" evidence="1">
    <location>
        <position position="1"/>
    </location>
</feature>
<dbReference type="Proteomes" id="UP000035740">
    <property type="component" value="Unassembled WGS sequence"/>
</dbReference>
<keyword evidence="2" id="KW-1185">Reference proteome</keyword>
<evidence type="ECO:0000313" key="1">
    <source>
        <dbReference type="EMBL" id="KMS64513.1"/>
    </source>
</evidence>
<accession>A0A0J7YN31</accession>
<organism evidence="1 2">
    <name type="scientific">Beta vulgaris subsp. vulgaris</name>
    <name type="common">Beet</name>
    <dbReference type="NCBI Taxonomy" id="3555"/>
    <lineage>
        <taxon>Eukaryota</taxon>
        <taxon>Viridiplantae</taxon>
        <taxon>Streptophyta</taxon>
        <taxon>Embryophyta</taxon>
        <taxon>Tracheophyta</taxon>
        <taxon>Spermatophyta</taxon>
        <taxon>Magnoliopsida</taxon>
        <taxon>eudicotyledons</taxon>
        <taxon>Gunneridae</taxon>
        <taxon>Pentapetalae</taxon>
        <taxon>Caryophyllales</taxon>
        <taxon>Chenopodiaceae</taxon>
        <taxon>Betoideae</taxon>
        <taxon>Beta</taxon>
    </lineage>
</organism>
<name>A0A0J7YN31_BETVV</name>
<sequence length="26" mass="2841">AVSLLTTDLSTRRLSPGYYSGYSEFG</sequence>